<keyword evidence="2" id="KW-1185">Reference proteome</keyword>
<dbReference type="InParanoid" id="L7JXC4"/>
<dbReference type="Proteomes" id="UP000011185">
    <property type="component" value="Unassembled WGS sequence"/>
</dbReference>
<name>L7JXC4_TRAHO</name>
<dbReference type="EMBL" id="JH993935">
    <property type="protein sequence ID" value="ELQ75676.1"/>
    <property type="molecule type" value="Genomic_DNA"/>
</dbReference>
<accession>L7JXC4</accession>
<organism evidence="1 2">
    <name type="scientific">Trachipleistophora hominis</name>
    <name type="common">Microsporidian parasite</name>
    <dbReference type="NCBI Taxonomy" id="72359"/>
    <lineage>
        <taxon>Eukaryota</taxon>
        <taxon>Fungi</taxon>
        <taxon>Fungi incertae sedis</taxon>
        <taxon>Microsporidia</taxon>
        <taxon>Pleistophoridae</taxon>
        <taxon>Trachipleistophora</taxon>
    </lineage>
</organism>
<evidence type="ECO:0000313" key="1">
    <source>
        <dbReference type="EMBL" id="ELQ75676.1"/>
    </source>
</evidence>
<proteinExistence type="predicted"/>
<dbReference type="AlphaFoldDB" id="L7JXC4"/>
<reference evidence="1 2" key="1">
    <citation type="journal article" date="2012" name="PLoS Pathog.">
        <title>The genome of the obligate intracellular parasite Trachipleistophora hominis: new insights into microsporidian genome dynamics and reductive evolution.</title>
        <authorList>
            <person name="Heinz E."/>
            <person name="Williams T.A."/>
            <person name="Nakjang S."/>
            <person name="Noel C.J."/>
            <person name="Swan D.C."/>
            <person name="Goldberg A.V."/>
            <person name="Harris S.R."/>
            <person name="Weinmaier T."/>
            <person name="Markert S."/>
            <person name="Becher D."/>
            <person name="Bernhardt J."/>
            <person name="Dagan T."/>
            <person name="Hacker C."/>
            <person name="Lucocq J.M."/>
            <person name="Schweder T."/>
            <person name="Rattei T."/>
            <person name="Hall N."/>
            <person name="Hirt R.P."/>
            <person name="Embley T.M."/>
        </authorList>
    </citation>
    <scope>NUCLEOTIDE SEQUENCE [LARGE SCALE GENOMIC DNA]</scope>
</reference>
<protein>
    <submittedName>
        <fullName evidence="1">Uncharacterized protein</fullName>
    </submittedName>
</protein>
<feature type="non-terminal residue" evidence="1">
    <location>
        <position position="1"/>
    </location>
</feature>
<evidence type="ECO:0000313" key="2">
    <source>
        <dbReference type="Proteomes" id="UP000011185"/>
    </source>
</evidence>
<dbReference type="VEuPathDB" id="MicrosporidiaDB:THOM_1348"/>
<gene>
    <name evidence="1" type="ORF">THOM_1348</name>
</gene>
<sequence length="62" mass="7121">VTRAQYPHTEDGMALSLTAIPPMKDGQQVCFKGTNRLMRLRNDTPTYHTERWGRIGCDDEQL</sequence>
<dbReference type="HOGENOM" id="CLU_2910605_0_0_1"/>